<evidence type="ECO:0000313" key="10">
    <source>
        <dbReference type="Proteomes" id="UP000024404"/>
    </source>
</evidence>
<feature type="transmembrane region" description="Helical" evidence="8">
    <location>
        <begin position="87"/>
        <end position="106"/>
    </location>
</feature>
<evidence type="ECO:0000256" key="8">
    <source>
        <dbReference type="SAM" id="Phobius"/>
    </source>
</evidence>
<keyword evidence="7" id="KW-0479">Metal-binding</keyword>
<keyword evidence="10" id="KW-1185">Reference proteome</keyword>
<dbReference type="Proteomes" id="UP000024404">
    <property type="component" value="Unassembled WGS sequence"/>
</dbReference>
<dbReference type="InterPro" id="IPR000175">
    <property type="entry name" value="Na/ntran_symport"/>
</dbReference>
<dbReference type="Pfam" id="PF00209">
    <property type="entry name" value="SNF"/>
    <property type="match status" value="1"/>
</dbReference>
<organism evidence="9 10">
    <name type="scientific">Onchocerca volvulus</name>
    <dbReference type="NCBI Taxonomy" id="6282"/>
    <lineage>
        <taxon>Eukaryota</taxon>
        <taxon>Metazoa</taxon>
        <taxon>Ecdysozoa</taxon>
        <taxon>Nematoda</taxon>
        <taxon>Chromadorea</taxon>
        <taxon>Rhabditida</taxon>
        <taxon>Spirurina</taxon>
        <taxon>Spiruromorpha</taxon>
        <taxon>Filarioidea</taxon>
        <taxon>Onchocercidae</taxon>
        <taxon>Onchocerca</taxon>
    </lineage>
</organism>
<keyword evidence="4" id="KW-0769">Symport</keyword>
<dbReference type="AlphaFoldDB" id="A0A8R1XTH2"/>
<dbReference type="PANTHER" id="PTHR11616:SF241">
    <property type="entry name" value="SODIUM- AND CHLORIDE-DEPENDENT GLYCINE TRANSPORTER 2"/>
    <property type="match status" value="1"/>
</dbReference>
<dbReference type="GO" id="GO:0005283">
    <property type="term" value="F:amino acid:sodium symporter activity"/>
    <property type="evidence" value="ECO:0007669"/>
    <property type="project" value="TreeGrafter"/>
</dbReference>
<proteinExistence type="predicted"/>
<dbReference type="PROSITE" id="PS50267">
    <property type="entry name" value="NA_NEUROTRAN_SYMP_3"/>
    <property type="match status" value="1"/>
</dbReference>
<dbReference type="EMBL" id="CMVM020000057">
    <property type="status" value="NOT_ANNOTATED_CDS"/>
    <property type="molecule type" value="Genomic_DNA"/>
</dbReference>
<comment type="subcellular location">
    <subcellularLocation>
        <location evidence="1">Membrane</location>
        <topology evidence="1">Multi-pass membrane protein</topology>
    </subcellularLocation>
</comment>
<dbReference type="InterPro" id="IPR037272">
    <property type="entry name" value="SNS_sf"/>
</dbReference>
<protein>
    <submittedName>
        <fullName evidence="9">Uncharacterized protein</fullName>
    </submittedName>
</protein>
<feature type="binding site" evidence="7">
    <location>
        <position position="95"/>
    </location>
    <ligand>
        <name>Na(+)</name>
        <dbReference type="ChEBI" id="CHEBI:29101"/>
        <label>1</label>
    </ligand>
</feature>
<dbReference type="GO" id="GO:0005886">
    <property type="term" value="C:plasma membrane"/>
    <property type="evidence" value="ECO:0007669"/>
    <property type="project" value="TreeGrafter"/>
</dbReference>
<evidence type="ECO:0000256" key="1">
    <source>
        <dbReference type="ARBA" id="ARBA00004141"/>
    </source>
</evidence>
<evidence type="ECO:0000256" key="6">
    <source>
        <dbReference type="ARBA" id="ARBA00023136"/>
    </source>
</evidence>
<keyword evidence="7" id="KW-0915">Sodium</keyword>
<keyword evidence="5 8" id="KW-1133">Transmembrane helix</keyword>
<dbReference type="OMA" id="VFANESQ"/>
<dbReference type="GO" id="GO:0046872">
    <property type="term" value="F:metal ion binding"/>
    <property type="evidence" value="ECO:0007669"/>
    <property type="project" value="UniProtKB-KW"/>
</dbReference>
<evidence type="ECO:0000256" key="5">
    <source>
        <dbReference type="ARBA" id="ARBA00022989"/>
    </source>
</evidence>
<keyword evidence="6 8" id="KW-0472">Membrane</keyword>
<evidence type="ECO:0000313" key="9">
    <source>
        <dbReference type="EnsemblMetazoa" id="OVOC1812.1"/>
    </source>
</evidence>
<sequence>MHPAKNEDGIFIEKQELLPKKKKNMAFFPAKPKEKDNRSERYENVGKYVEEEIEIQSFAGIYDYSMERIRQQFTHTAFRFTNRADHIFIILSLIVTLNNILRFPIICSESGGILFLIPYVLCLIFITIPIIYLENAIGQYSSLPSMQLFYHLCPGFGGT</sequence>
<dbReference type="PANTHER" id="PTHR11616">
    <property type="entry name" value="SODIUM/CHLORIDE DEPENDENT TRANSPORTER"/>
    <property type="match status" value="1"/>
</dbReference>
<dbReference type="EnsemblMetazoa" id="OVOC1812.1">
    <property type="protein sequence ID" value="OVOC1812.1"/>
    <property type="gene ID" value="WBGene00238621"/>
</dbReference>
<feature type="transmembrane region" description="Helical" evidence="8">
    <location>
        <begin position="112"/>
        <end position="133"/>
    </location>
</feature>
<evidence type="ECO:0000256" key="3">
    <source>
        <dbReference type="ARBA" id="ARBA00022692"/>
    </source>
</evidence>
<accession>A0A8R1XTH2</accession>
<keyword evidence="3 8" id="KW-0812">Transmembrane</keyword>
<keyword evidence="2" id="KW-0813">Transport</keyword>
<dbReference type="PRINTS" id="PR00176">
    <property type="entry name" value="NANEUSMPORT"/>
</dbReference>
<dbReference type="SUPFAM" id="SSF161070">
    <property type="entry name" value="SNF-like"/>
    <property type="match status" value="1"/>
</dbReference>
<reference evidence="10" key="1">
    <citation type="submission" date="2013-10" db="EMBL/GenBank/DDBJ databases">
        <title>Genome sequencing of Onchocerca volvulus.</title>
        <authorList>
            <person name="Cotton J."/>
            <person name="Tsai J."/>
            <person name="Stanley E."/>
            <person name="Tracey A."/>
            <person name="Holroyd N."/>
            <person name="Lustigman S."/>
            <person name="Berriman M."/>
        </authorList>
    </citation>
    <scope>NUCLEOTIDE SEQUENCE</scope>
</reference>
<evidence type="ECO:0000256" key="2">
    <source>
        <dbReference type="ARBA" id="ARBA00022448"/>
    </source>
</evidence>
<feature type="binding site" evidence="7">
    <location>
        <position position="99"/>
    </location>
    <ligand>
        <name>Na(+)</name>
        <dbReference type="ChEBI" id="CHEBI:29101"/>
        <label>1</label>
    </ligand>
</feature>
<evidence type="ECO:0000256" key="7">
    <source>
        <dbReference type="PIRSR" id="PIRSR600175-1"/>
    </source>
</evidence>
<dbReference type="GO" id="GO:0089718">
    <property type="term" value="P:amino acid import across plasma membrane"/>
    <property type="evidence" value="ECO:0007669"/>
    <property type="project" value="TreeGrafter"/>
</dbReference>
<reference evidence="9" key="2">
    <citation type="submission" date="2022-06" db="UniProtKB">
        <authorList>
            <consortium name="EnsemblMetazoa"/>
        </authorList>
    </citation>
    <scope>IDENTIFICATION</scope>
</reference>
<name>A0A8R1XTH2_ONCVO</name>
<evidence type="ECO:0000256" key="4">
    <source>
        <dbReference type="ARBA" id="ARBA00022847"/>
    </source>
</evidence>